<dbReference type="GO" id="GO:0019877">
    <property type="term" value="P:diaminopimelate biosynthetic process"/>
    <property type="evidence" value="ECO:0007669"/>
    <property type="project" value="UniProtKB-UniRule"/>
</dbReference>
<evidence type="ECO:0000256" key="7">
    <source>
        <dbReference type="ARBA" id="ARBA00023154"/>
    </source>
</evidence>
<feature type="domain" description="Dihydrodipicolinate reductase C-terminal" evidence="14">
    <location>
        <begin position="106"/>
        <end position="238"/>
    </location>
</feature>
<dbReference type="HAMAP" id="MF_00102">
    <property type="entry name" value="DapB"/>
    <property type="match status" value="1"/>
</dbReference>
<protein>
    <recommendedName>
        <fullName evidence="9 12">4-hydroxy-tetrahydrodipicolinate reductase</fullName>
        <shortName evidence="12">HTPA reductase</shortName>
        <ecNumber evidence="9 12">1.17.1.8</ecNumber>
    </recommendedName>
</protein>
<keyword evidence="4 12" id="KW-0220">Diaminopimelate biosynthesis</keyword>
<dbReference type="PIRSF" id="PIRSF000161">
    <property type="entry name" value="DHPR"/>
    <property type="match status" value="1"/>
</dbReference>
<evidence type="ECO:0000259" key="13">
    <source>
        <dbReference type="Pfam" id="PF01113"/>
    </source>
</evidence>
<dbReference type="InterPro" id="IPR036291">
    <property type="entry name" value="NAD(P)-bd_dom_sf"/>
</dbReference>
<keyword evidence="12" id="KW-0963">Cytoplasm</keyword>
<dbReference type="CDD" id="cd02274">
    <property type="entry name" value="DHDPR_N"/>
    <property type="match status" value="1"/>
</dbReference>
<comment type="function">
    <text evidence="12">Catalyzes the conversion of 4-hydroxy-tetrahydrodipicolinate (HTPA) to tetrahydrodipicolinate.</text>
</comment>
<comment type="caution">
    <text evidence="12">Was originally thought to be a dihydrodipicolinate reductase (DHDPR), catalyzing the conversion of dihydrodipicolinate to tetrahydrodipicolinate. However, it was shown in E.coli that the substrate of the enzymatic reaction is not dihydrodipicolinate (DHDP) but in fact (2S,4S)-4-hydroxy-2,3,4,5-tetrahydrodipicolinic acid (HTPA), the product released by the DapA-catalyzed reaction.</text>
</comment>
<feature type="binding site" evidence="12">
    <location>
        <begin position="145"/>
        <end position="146"/>
    </location>
    <ligand>
        <name>(S)-2,3,4,5-tetrahydrodipicolinate</name>
        <dbReference type="ChEBI" id="CHEBI:16845"/>
    </ligand>
</feature>
<keyword evidence="6 12" id="KW-0520">NAD</keyword>
<comment type="subunit">
    <text evidence="12">Homotetramer.</text>
</comment>
<dbReference type="GO" id="GO:0008839">
    <property type="term" value="F:4-hydroxy-tetrahydrodipicolinate reductase"/>
    <property type="evidence" value="ECO:0007669"/>
    <property type="project" value="UniProtKB-UniRule"/>
</dbReference>
<comment type="pathway">
    <text evidence="8 12">Amino-acid biosynthesis; L-lysine biosynthesis via DAP pathway; (S)-tetrahydrodipicolinate from L-aspartate: step 4/4.</text>
</comment>
<comment type="catalytic activity">
    <reaction evidence="10 12">
        <text>(S)-2,3,4,5-tetrahydrodipicolinate + NADP(+) + H2O = (2S,4S)-4-hydroxy-2,3,4,5-tetrahydrodipicolinate + NADPH + H(+)</text>
        <dbReference type="Rhea" id="RHEA:35331"/>
        <dbReference type="ChEBI" id="CHEBI:15377"/>
        <dbReference type="ChEBI" id="CHEBI:15378"/>
        <dbReference type="ChEBI" id="CHEBI:16845"/>
        <dbReference type="ChEBI" id="CHEBI:57783"/>
        <dbReference type="ChEBI" id="CHEBI:58349"/>
        <dbReference type="ChEBI" id="CHEBI:67139"/>
        <dbReference type="EC" id="1.17.1.8"/>
    </reaction>
</comment>
<dbReference type="AlphaFoldDB" id="A0A9D1V0V9"/>
<evidence type="ECO:0000256" key="1">
    <source>
        <dbReference type="ARBA" id="ARBA00006642"/>
    </source>
</evidence>
<comment type="caution">
    <text evidence="12">Lacks conserved residue(s) required for the propagation of feature annotation.</text>
</comment>
<dbReference type="InterPro" id="IPR022663">
    <property type="entry name" value="DapB_C"/>
</dbReference>
<comment type="catalytic activity">
    <reaction evidence="11 12">
        <text>(S)-2,3,4,5-tetrahydrodipicolinate + NAD(+) + H2O = (2S,4S)-4-hydroxy-2,3,4,5-tetrahydrodipicolinate + NADH + H(+)</text>
        <dbReference type="Rhea" id="RHEA:35323"/>
        <dbReference type="ChEBI" id="CHEBI:15377"/>
        <dbReference type="ChEBI" id="CHEBI:15378"/>
        <dbReference type="ChEBI" id="CHEBI:16845"/>
        <dbReference type="ChEBI" id="CHEBI:57540"/>
        <dbReference type="ChEBI" id="CHEBI:57945"/>
        <dbReference type="ChEBI" id="CHEBI:67139"/>
        <dbReference type="EC" id="1.17.1.8"/>
    </reaction>
</comment>
<evidence type="ECO:0000256" key="2">
    <source>
        <dbReference type="ARBA" id="ARBA00022605"/>
    </source>
</evidence>
<comment type="similarity">
    <text evidence="1 12">Belongs to the DapB family.</text>
</comment>
<feature type="binding site" evidence="12">
    <location>
        <position position="35"/>
    </location>
    <ligand>
        <name>NADP(+)</name>
        <dbReference type="ChEBI" id="CHEBI:58349"/>
    </ligand>
</feature>
<evidence type="ECO:0000256" key="3">
    <source>
        <dbReference type="ARBA" id="ARBA00022857"/>
    </source>
</evidence>
<dbReference type="Pfam" id="PF05173">
    <property type="entry name" value="DapB_C"/>
    <property type="match status" value="1"/>
</dbReference>
<evidence type="ECO:0000256" key="9">
    <source>
        <dbReference type="ARBA" id="ARBA00038983"/>
    </source>
</evidence>
<evidence type="ECO:0000256" key="5">
    <source>
        <dbReference type="ARBA" id="ARBA00023002"/>
    </source>
</evidence>
<feature type="binding site" evidence="12">
    <location>
        <begin position="100"/>
        <end position="103"/>
    </location>
    <ligand>
        <name>NAD(+)</name>
        <dbReference type="ChEBI" id="CHEBI:57540"/>
    </ligand>
</feature>
<organism evidence="15 16">
    <name type="scientific">Candidatus Odoribacter faecigallinarum</name>
    <dbReference type="NCBI Taxonomy" id="2838706"/>
    <lineage>
        <taxon>Bacteria</taxon>
        <taxon>Pseudomonadati</taxon>
        <taxon>Bacteroidota</taxon>
        <taxon>Bacteroidia</taxon>
        <taxon>Bacteroidales</taxon>
        <taxon>Odoribacteraceae</taxon>
        <taxon>Odoribacter</taxon>
    </lineage>
</organism>
<comment type="caution">
    <text evidence="15">The sequence shown here is derived from an EMBL/GenBank/DDBJ whole genome shotgun (WGS) entry which is preliminary data.</text>
</comment>
<dbReference type="EC" id="1.17.1.8" evidence="9 12"/>
<feature type="binding site" evidence="12">
    <location>
        <position position="136"/>
    </location>
    <ligand>
        <name>(S)-2,3,4,5-tetrahydrodipicolinate</name>
        <dbReference type="ChEBI" id="CHEBI:16845"/>
    </ligand>
</feature>
<keyword evidence="7 12" id="KW-0457">Lysine biosynthesis</keyword>
<reference evidence="15" key="1">
    <citation type="journal article" date="2021" name="PeerJ">
        <title>Extensive microbial diversity within the chicken gut microbiome revealed by metagenomics and culture.</title>
        <authorList>
            <person name="Gilroy R."/>
            <person name="Ravi A."/>
            <person name="Getino M."/>
            <person name="Pursley I."/>
            <person name="Horton D.L."/>
            <person name="Alikhan N.F."/>
            <person name="Baker D."/>
            <person name="Gharbi K."/>
            <person name="Hall N."/>
            <person name="Watson M."/>
            <person name="Adriaenssens E.M."/>
            <person name="Foster-Nyarko E."/>
            <person name="Jarju S."/>
            <person name="Secka A."/>
            <person name="Antonio M."/>
            <person name="Oren A."/>
            <person name="Chaudhuri R.R."/>
            <person name="La Ragione R."/>
            <person name="Hildebrand F."/>
            <person name="Pallen M.J."/>
        </authorList>
    </citation>
    <scope>NUCLEOTIDE SEQUENCE</scope>
    <source>
        <strain evidence="15">23274</strain>
    </source>
</reference>
<name>A0A9D1V0V9_9BACT</name>
<dbReference type="InterPro" id="IPR023940">
    <property type="entry name" value="DHDPR_bac"/>
</dbReference>
<dbReference type="EMBL" id="DXFT01000156">
    <property type="protein sequence ID" value="HIX04037.1"/>
    <property type="molecule type" value="Genomic_DNA"/>
</dbReference>
<dbReference type="GO" id="GO:0016726">
    <property type="term" value="F:oxidoreductase activity, acting on CH or CH2 groups, NAD or NADP as acceptor"/>
    <property type="evidence" value="ECO:0007669"/>
    <property type="project" value="UniProtKB-UniRule"/>
</dbReference>
<feature type="active site" description="Proton donor/acceptor" evidence="12">
    <location>
        <position position="135"/>
    </location>
</feature>
<dbReference type="PANTHER" id="PTHR20836:SF0">
    <property type="entry name" value="4-HYDROXY-TETRAHYDRODIPICOLINATE REDUCTASE 1, CHLOROPLASTIC-RELATED"/>
    <property type="match status" value="1"/>
</dbReference>
<proteinExistence type="inferred from homology"/>
<feature type="binding site" evidence="12">
    <location>
        <begin position="75"/>
        <end position="77"/>
    </location>
    <ligand>
        <name>NAD(+)</name>
        <dbReference type="ChEBI" id="CHEBI:57540"/>
    </ligand>
</feature>
<dbReference type="Gene3D" id="3.30.360.10">
    <property type="entry name" value="Dihydrodipicolinate Reductase, domain 2"/>
    <property type="match status" value="1"/>
</dbReference>
<dbReference type="SUPFAM" id="SSF55347">
    <property type="entry name" value="Glyceraldehyde-3-phosphate dehydrogenase-like, C-terminal domain"/>
    <property type="match status" value="1"/>
</dbReference>
<evidence type="ECO:0000256" key="4">
    <source>
        <dbReference type="ARBA" id="ARBA00022915"/>
    </source>
</evidence>
<dbReference type="GO" id="GO:0050661">
    <property type="term" value="F:NADP binding"/>
    <property type="evidence" value="ECO:0007669"/>
    <property type="project" value="UniProtKB-UniRule"/>
</dbReference>
<keyword evidence="3 12" id="KW-0521">NADP</keyword>
<gene>
    <name evidence="12 15" type="primary">dapB</name>
    <name evidence="15" type="ORF">H9863_07995</name>
</gene>
<dbReference type="Gene3D" id="3.40.50.720">
    <property type="entry name" value="NAD(P)-binding Rossmann-like Domain"/>
    <property type="match status" value="1"/>
</dbReference>
<comment type="subcellular location">
    <subcellularLocation>
        <location evidence="12">Cytoplasm</location>
    </subcellularLocation>
</comment>
<dbReference type="PANTHER" id="PTHR20836">
    <property type="entry name" value="DIHYDRODIPICOLINATE REDUCTASE"/>
    <property type="match status" value="1"/>
</dbReference>
<evidence type="ECO:0000313" key="16">
    <source>
        <dbReference type="Proteomes" id="UP000824202"/>
    </source>
</evidence>
<reference evidence="15" key="2">
    <citation type="submission" date="2021-04" db="EMBL/GenBank/DDBJ databases">
        <authorList>
            <person name="Gilroy R."/>
        </authorList>
    </citation>
    <scope>NUCLEOTIDE SEQUENCE</scope>
    <source>
        <strain evidence="15">23274</strain>
    </source>
</reference>
<evidence type="ECO:0000256" key="8">
    <source>
        <dbReference type="ARBA" id="ARBA00037922"/>
    </source>
</evidence>
<accession>A0A9D1V0V9</accession>
<evidence type="ECO:0000256" key="10">
    <source>
        <dbReference type="ARBA" id="ARBA00049080"/>
    </source>
</evidence>
<evidence type="ECO:0000259" key="14">
    <source>
        <dbReference type="Pfam" id="PF05173"/>
    </source>
</evidence>
<feature type="active site" description="Proton donor" evidence="12">
    <location>
        <position position="139"/>
    </location>
</feature>
<dbReference type="GO" id="GO:0009089">
    <property type="term" value="P:lysine biosynthetic process via diaminopimelate"/>
    <property type="evidence" value="ECO:0007669"/>
    <property type="project" value="UniProtKB-UniRule"/>
</dbReference>
<evidence type="ECO:0000256" key="6">
    <source>
        <dbReference type="ARBA" id="ARBA00023027"/>
    </source>
</evidence>
<dbReference type="Proteomes" id="UP000824202">
    <property type="component" value="Unassembled WGS sequence"/>
</dbReference>
<dbReference type="GO" id="GO:0051287">
    <property type="term" value="F:NAD binding"/>
    <property type="evidence" value="ECO:0007669"/>
    <property type="project" value="UniProtKB-UniRule"/>
</dbReference>
<sequence>MRIALLGYGKMGKMIERIAVSRGHQVVLVVDLDNRADCSVEQLRQADVAIEFTTPAVAVDNYKWCMDAGVPVVSGTTGWLDRWEEVVGYCREKGGGFFYASNFSIGVNIFFRLNKYLAKMMDNFRDYKIFIEETHHIHKLDAPSGTAITLAEGIIKNHSAYRSWKLYQGEELGEDVLPVAAKRIGEVPGIHGVTYKSAVDEIEIRHSAFSREGFAQGAVFAAEFLFGKKGVYGMDDLLSDKLKV</sequence>
<keyword evidence="5 12" id="KW-0560">Oxidoreductase</keyword>
<dbReference type="Pfam" id="PF01113">
    <property type="entry name" value="DapB_N"/>
    <property type="match status" value="1"/>
</dbReference>
<dbReference type="NCBIfam" id="TIGR00036">
    <property type="entry name" value="dapB"/>
    <property type="match status" value="1"/>
</dbReference>
<evidence type="ECO:0000313" key="15">
    <source>
        <dbReference type="EMBL" id="HIX04037.1"/>
    </source>
</evidence>
<keyword evidence="2 12" id="KW-0028">Amino-acid biosynthesis</keyword>
<dbReference type="GO" id="GO:0005829">
    <property type="term" value="C:cytosol"/>
    <property type="evidence" value="ECO:0007669"/>
    <property type="project" value="TreeGrafter"/>
</dbReference>
<dbReference type="InterPro" id="IPR000846">
    <property type="entry name" value="DapB_N"/>
</dbReference>
<evidence type="ECO:0000256" key="12">
    <source>
        <dbReference type="HAMAP-Rule" id="MF_00102"/>
    </source>
</evidence>
<evidence type="ECO:0000256" key="11">
    <source>
        <dbReference type="ARBA" id="ARBA00049396"/>
    </source>
</evidence>
<feature type="domain" description="Dihydrodipicolinate reductase N-terminal" evidence="13">
    <location>
        <begin position="1"/>
        <end position="103"/>
    </location>
</feature>
<dbReference type="SUPFAM" id="SSF51735">
    <property type="entry name" value="NAD(P)-binding Rossmann-fold domains"/>
    <property type="match status" value="1"/>
</dbReference>